<accession>A0A0J1C6E5</accession>
<name>A0A0J1C6E5_9NEIS</name>
<dbReference type="STRING" id="1470200.PL75_00810"/>
<evidence type="ECO:0000313" key="2">
    <source>
        <dbReference type="Proteomes" id="UP000036027"/>
    </source>
</evidence>
<gene>
    <name evidence="1" type="ORF">PL75_00810</name>
</gene>
<sequence>MIIKCLNNLILKQNNLQKDIRRRKILKRNKNPKIKKNKIFLYTPWQFKKKQVHFHYTELHAWESMATVGIQKSSENKGVEYV</sequence>
<keyword evidence="2" id="KW-1185">Reference proteome</keyword>
<dbReference type="EMBL" id="JTDO01000001">
    <property type="protein sequence ID" value="KLT73908.1"/>
    <property type="molecule type" value="Genomic_DNA"/>
</dbReference>
<proteinExistence type="predicted"/>
<organism evidence="1 2">
    <name type="scientific">Neisseria arctica</name>
    <dbReference type="NCBI Taxonomy" id="1470200"/>
    <lineage>
        <taxon>Bacteria</taxon>
        <taxon>Pseudomonadati</taxon>
        <taxon>Pseudomonadota</taxon>
        <taxon>Betaproteobacteria</taxon>
        <taxon>Neisseriales</taxon>
        <taxon>Neisseriaceae</taxon>
        <taxon>Neisseria</taxon>
    </lineage>
</organism>
<protein>
    <submittedName>
        <fullName evidence="1">Uncharacterized protein</fullName>
    </submittedName>
</protein>
<reference evidence="1 2" key="1">
    <citation type="submission" date="2014-11" db="EMBL/GenBank/DDBJ databases">
        <title>Genome of a novel goose pathogen.</title>
        <authorList>
            <person name="Hansen C.M."/>
            <person name="Hueffer K."/>
            <person name="Choi S.C."/>
        </authorList>
    </citation>
    <scope>NUCLEOTIDE SEQUENCE [LARGE SCALE GENOMIC DNA]</scope>
    <source>
        <strain evidence="1 2">KH1503</strain>
    </source>
</reference>
<dbReference type="Proteomes" id="UP000036027">
    <property type="component" value="Unassembled WGS sequence"/>
</dbReference>
<dbReference type="AlphaFoldDB" id="A0A0J1C6E5"/>
<evidence type="ECO:0000313" key="1">
    <source>
        <dbReference type="EMBL" id="KLT73908.1"/>
    </source>
</evidence>
<comment type="caution">
    <text evidence="1">The sequence shown here is derived from an EMBL/GenBank/DDBJ whole genome shotgun (WGS) entry which is preliminary data.</text>
</comment>
<dbReference type="PATRIC" id="fig|1470200.3.peg.192"/>